<dbReference type="OrthoDB" id="4427112at2"/>
<name>A0A1S1QC11_9ACTN</name>
<dbReference type="RefSeq" id="WP_071088760.1">
    <property type="nucleotide sequence ID" value="NZ_MBLM01000147.1"/>
</dbReference>
<reference evidence="2" key="1">
    <citation type="submission" date="2016-07" db="EMBL/GenBank/DDBJ databases">
        <title>Sequence Frankia sp. strain CcI1.17.</title>
        <authorList>
            <person name="Ghodhbane-Gtari F."/>
            <person name="Swanson E."/>
            <person name="Gueddou A."/>
            <person name="Morris K."/>
            <person name="Hezbri K."/>
            <person name="Ktari A."/>
            <person name="Nouioui I."/>
            <person name="Abebe-Akele F."/>
            <person name="Simpson S."/>
            <person name="Thomas K."/>
            <person name="Gtari M."/>
            <person name="Tisa L.S."/>
            <person name="Hurst S."/>
        </authorList>
    </citation>
    <scope>NUCLEOTIDE SEQUENCE [LARGE SCALE GENOMIC DNA]</scope>
    <source>
        <strain evidence="2">Cc1.17</strain>
    </source>
</reference>
<evidence type="ECO:0000313" key="1">
    <source>
        <dbReference type="EMBL" id="OHV31167.1"/>
    </source>
</evidence>
<comment type="caution">
    <text evidence="1">The sequence shown here is derived from an EMBL/GenBank/DDBJ whole genome shotgun (WGS) entry which is preliminary data.</text>
</comment>
<dbReference type="AlphaFoldDB" id="A0A1S1QC11"/>
<protein>
    <submittedName>
        <fullName evidence="1">Uncharacterized protein</fullName>
    </submittedName>
</protein>
<proteinExistence type="predicted"/>
<accession>A0A1S1QC11</accession>
<dbReference type="Proteomes" id="UP000179627">
    <property type="component" value="Unassembled WGS sequence"/>
</dbReference>
<dbReference type="EMBL" id="MBLM01000147">
    <property type="protein sequence ID" value="OHV31167.1"/>
    <property type="molecule type" value="Genomic_DNA"/>
</dbReference>
<keyword evidence="2" id="KW-1185">Reference proteome</keyword>
<organism evidence="1 2">
    <name type="scientific">Parafrankia colletiae</name>
    <dbReference type="NCBI Taxonomy" id="573497"/>
    <lineage>
        <taxon>Bacteria</taxon>
        <taxon>Bacillati</taxon>
        <taxon>Actinomycetota</taxon>
        <taxon>Actinomycetes</taxon>
        <taxon>Frankiales</taxon>
        <taxon>Frankiaceae</taxon>
        <taxon>Parafrankia</taxon>
    </lineage>
</organism>
<sequence>MLPTFAGTLRPQALAETAFSTDPVGSLPLLTDPFLQAPSERDVHVVWFTEFAGSRHAALVGRGVDRLDARTLGAVATGRVRLPGITRVTASTTKLSRSAEDSASNVPADRRPAADAGIVARDVWRHEASVNGLRAGERVPYRS</sequence>
<gene>
    <name evidence="1" type="ORF">CC117_26945</name>
</gene>
<evidence type="ECO:0000313" key="2">
    <source>
        <dbReference type="Proteomes" id="UP000179627"/>
    </source>
</evidence>